<comment type="caution">
    <text evidence="2">The sequence shown here is derived from an EMBL/GenBank/DDBJ whole genome shotgun (WGS) entry which is preliminary data.</text>
</comment>
<dbReference type="Proteomes" id="UP000294530">
    <property type="component" value="Unassembled WGS sequence"/>
</dbReference>
<keyword evidence="3" id="KW-1185">Reference proteome</keyword>
<feature type="region of interest" description="Disordered" evidence="1">
    <location>
        <begin position="26"/>
        <end position="59"/>
    </location>
</feature>
<organism evidence="2 3">
    <name type="scientific">Bremia lactucae</name>
    <name type="common">Lettuce downy mildew</name>
    <dbReference type="NCBI Taxonomy" id="4779"/>
    <lineage>
        <taxon>Eukaryota</taxon>
        <taxon>Sar</taxon>
        <taxon>Stramenopiles</taxon>
        <taxon>Oomycota</taxon>
        <taxon>Peronosporomycetes</taxon>
        <taxon>Peronosporales</taxon>
        <taxon>Peronosporaceae</taxon>
        <taxon>Bremia</taxon>
    </lineage>
</organism>
<name>A0A976FHT4_BRELC</name>
<evidence type="ECO:0000313" key="2">
    <source>
        <dbReference type="EMBL" id="TDH66709.1"/>
    </source>
</evidence>
<sequence length="130" mass="14545">MQSARIKSCRRATICGNAPFKRAFTTYSGGHPSEGQGGFYGSSKTRSEASSKFSPGARVEPQDLTKLQNLMKHWEMRKKTLASEDQEKGLARIASEQEKLIKRLLIRGAPVWGLTTQQREFVAECNKVCH</sequence>
<dbReference type="EMBL" id="SHOA02000013">
    <property type="protein sequence ID" value="TDH66709.1"/>
    <property type="molecule type" value="Genomic_DNA"/>
</dbReference>
<evidence type="ECO:0000313" key="3">
    <source>
        <dbReference type="Proteomes" id="UP000294530"/>
    </source>
</evidence>
<dbReference type="KEGG" id="blac:94353200"/>
<feature type="compositionally biased region" description="Polar residues" evidence="1">
    <location>
        <begin position="42"/>
        <end position="53"/>
    </location>
</feature>
<reference evidence="2 3" key="1">
    <citation type="journal article" date="2021" name="Genome Biol.">
        <title>AFLAP: assembly-free linkage analysis pipeline using k-mers from genome sequencing data.</title>
        <authorList>
            <person name="Fletcher K."/>
            <person name="Zhang L."/>
            <person name="Gil J."/>
            <person name="Han R."/>
            <person name="Cavanaugh K."/>
            <person name="Michelmore R."/>
        </authorList>
    </citation>
    <scope>NUCLEOTIDE SEQUENCE [LARGE SCALE GENOMIC DNA]</scope>
    <source>
        <strain evidence="2 3">SF5</strain>
    </source>
</reference>
<dbReference type="OrthoDB" id="44564at2759"/>
<gene>
    <name evidence="2" type="ORF">CCR75_009490</name>
</gene>
<dbReference type="GeneID" id="94353200"/>
<accession>A0A976FHT4</accession>
<dbReference type="AlphaFoldDB" id="A0A976FHT4"/>
<protein>
    <submittedName>
        <fullName evidence="2">Uncharacterized protein</fullName>
    </submittedName>
</protein>
<evidence type="ECO:0000256" key="1">
    <source>
        <dbReference type="SAM" id="MobiDB-lite"/>
    </source>
</evidence>
<proteinExistence type="predicted"/>
<dbReference type="RefSeq" id="XP_067816208.1">
    <property type="nucleotide sequence ID" value="XM_067967529.1"/>
</dbReference>